<proteinExistence type="predicted"/>
<gene>
    <name evidence="2" type="ORF">PCOR1329_LOCUS38564</name>
</gene>
<feature type="region of interest" description="Disordered" evidence="1">
    <location>
        <begin position="156"/>
        <end position="177"/>
    </location>
</feature>
<protein>
    <recommendedName>
        <fullName evidence="4">Anaphase-promoting complex subunit 1</fullName>
    </recommendedName>
</protein>
<comment type="caution">
    <text evidence="2">The sequence shown here is derived from an EMBL/GenBank/DDBJ whole genome shotgun (WGS) entry which is preliminary data.</text>
</comment>
<organism evidence="2 3">
    <name type="scientific">Prorocentrum cordatum</name>
    <dbReference type="NCBI Taxonomy" id="2364126"/>
    <lineage>
        <taxon>Eukaryota</taxon>
        <taxon>Sar</taxon>
        <taxon>Alveolata</taxon>
        <taxon>Dinophyceae</taxon>
        <taxon>Prorocentrales</taxon>
        <taxon>Prorocentraceae</taxon>
        <taxon>Prorocentrum</taxon>
    </lineage>
</organism>
<name>A0ABN9TF93_9DINO</name>
<sequence length="185" mass="20121">MQNDAAGSGGCRGSAETVDALHISFDAGHPSLLISDGDCSRHLLARQGQLVRWFPRVARDRVEKWIIDAVNISVEPGVCSRYLEHVELFIPPAPAIKVVAKRAFIVTEDPEENDAGAISLPATLCLEDVVISRRQCYTNRARARFSQDLSTIAEDLHPECDSPSMNSSEGVSPSDSASVVMANFR</sequence>
<evidence type="ECO:0000256" key="1">
    <source>
        <dbReference type="SAM" id="MobiDB-lite"/>
    </source>
</evidence>
<reference evidence="2" key="1">
    <citation type="submission" date="2023-10" db="EMBL/GenBank/DDBJ databases">
        <authorList>
            <person name="Chen Y."/>
            <person name="Shah S."/>
            <person name="Dougan E. K."/>
            <person name="Thang M."/>
            <person name="Chan C."/>
        </authorList>
    </citation>
    <scope>NUCLEOTIDE SEQUENCE [LARGE SCALE GENOMIC DNA]</scope>
</reference>
<keyword evidence="3" id="KW-1185">Reference proteome</keyword>
<accession>A0ABN9TF93</accession>
<dbReference type="Proteomes" id="UP001189429">
    <property type="component" value="Unassembled WGS sequence"/>
</dbReference>
<evidence type="ECO:0000313" key="2">
    <source>
        <dbReference type="EMBL" id="CAK0844486.1"/>
    </source>
</evidence>
<dbReference type="EMBL" id="CAUYUJ010014668">
    <property type="protein sequence ID" value="CAK0844486.1"/>
    <property type="molecule type" value="Genomic_DNA"/>
</dbReference>
<feature type="compositionally biased region" description="Polar residues" evidence="1">
    <location>
        <begin position="163"/>
        <end position="177"/>
    </location>
</feature>
<evidence type="ECO:0000313" key="3">
    <source>
        <dbReference type="Proteomes" id="UP001189429"/>
    </source>
</evidence>
<evidence type="ECO:0008006" key="4">
    <source>
        <dbReference type="Google" id="ProtNLM"/>
    </source>
</evidence>